<reference evidence="1" key="1">
    <citation type="submission" date="2023-06" db="EMBL/GenBank/DDBJ databases">
        <authorList>
            <person name="Delattre M."/>
        </authorList>
    </citation>
    <scope>NUCLEOTIDE SEQUENCE</scope>
    <source>
        <strain evidence="1">AF72</strain>
    </source>
</reference>
<dbReference type="AlphaFoldDB" id="A0AA36CT76"/>
<name>A0AA36CT76_9BILA</name>
<proteinExistence type="predicted"/>
<gene>
    <name evidence="1" type="ORF">MSPICULIGERA_LOCUS12751</name>
</gene>
<dbReference type="EMBL" id="CATQJA010002630">
    <property type="protein sequence ID" value="CAJ0574418.1"/>
    <property type="molecule type" value="Genomic_DNA"/>
</dbReference>
<feature type="non-terminal residue" evidence="1">
    <location>
        <position position="296"/>
    </location>
</feature>
<dbReference type="Proteomes" id="UP001177023">
    <property type="component" value="Unassembled WGS sequence"/>
</dbReference>
<sequence>MSPRLECYSTREYIDIDWHCEPGCDVMVLTFGIVIAGDLLMGLSEIRKVCVKSCKIELPVNDGLRLLNNLFAAARPQAFTVKITEYPFEEEGYESKNWRQLVQWPVAALDLLKRPFAFGSFRFPDGLEEKIEWLQWSGLEAKTAVMLINTMMHEQYLHQVLQAMPSTRHFVFSFHFCIKGLASHVEYTIYWLEKACQNRPPDGVRRIIEVQFQVPPGTDPAEGQELLEKACALPPDVVNDTVNLSVRSVGERKIAYYPLIQNANSPLAPTSWSIDSPACAPQNDSVDWYEYLMYCY</sequence>
<evidence type="ECO:0000313" key="1">
    <source>
        <dbReference type="EMBL" id="CAJ0574418.1"/>
    </source>
</evidence>
<keyword evidence="2" id="KW-1185">Reference proteome</keyword>
<accession>A0AA36CT76</accession>
<protein>
    <submittedName>
        <fullName evidence="1">Uncharacterized protein</fullName>
    </submittedName>
</protein>
<evidence type="ECO:0000313" key="2">
    <source>
        <dbReference type="Proteomes" id="UP001177023"/>
    </source>
</evidence>
<organism evidence="1 2">
    <name type="scientific">Mesorhabditis spiculigera</name>
    <dbReference type="NCBI Taxonomy" id="96644"/>
    <lineage>
        <taxon>Eukaryota</taxon>
        <taxon>Metazoa</taxon>
        <taxon>Ecdysozoa</taxon>
        <taxon>Nematoda</taxon>
        <taxon>Chromadorea</taxon>
        <taxon>Rhabditida</taxon>
        <taxon>Rhabditina</taxon>
        <taxon>Rhabditomorpha</taxon>
        <taxon>Rhabditoidea</taxon>
        <taxon>Rhabditidae</taxon>
        <taxon>Mesorhabditinae</taxon>
        <taxon>Mesorhabditis</taxon>
    </lineage>
</organism>
<comment type="caution">
    <text evidence="1">The sequence shown here is derived from an EMBL/GenBank/DDBJ whole genome shotgun (WGS) entry which is preliminary data.</text>
</comment>